<evidence type="ECO:0000256" key="1">
    <source>
        <dbReference type="SAM" id="MobiDB-lite"/>
    </source>
</evidence>
<dbReference type="AlphaFoldDB" id="A0A5A7PCQ7"/>
<evidence type="ECO:0000313" key="3">
    <source>
        <dbReference type="Proteomes" id="UP000325081"/>
    </source>
</evidence>
<reference evidence="3" key="1">
    <citation type="journal article" date="2019" name="Curr. Biol.">
        <title>Genome Sequence of Striga asiatica Provides Insight into the Evolution of Plant Parasitism.</title>
        <authorList>
            <person name="Yoshida S."/>
            <person name="Kim S."/>
            <person name="Wafula E.K."/>
            <person name="Tanskanen J."/>
            <person name="Kim Y.M."/>
            <person name="Honaas L."/>
            <person name="Yang Z."/>
            <person name="Spallek T."/>
            <person name="Conn C.E."/>
            <person name="Ichihashi Y."/>
            <person name="Cheong K."/>
            <person name="Cui S."/>
            <person name="Der J.P."/>
            <person name="Gundlach H."/>
            <person name="Jiao Y."/>
            <person name="Hori C."/>
            <person name="Ishida J.K."/>
            <person name="Kasahara H."/>
            <person name="Kiba T."/>
            <person name="Kim M.S."/>
            <person name="Koo N."/>
            <person name="Laohavisit A."/>
            <person name="Lee Y.H."/>
            <person name="Lumba S."/>
            <person name="McCourt P."/>
            <person name="Mortimer J.C."/>
            <person name="Mutuku J.M."/>
            <person name="Nomura T."/>
            <person name="Sasaki-Sekimoto Y."/>
            <person name="Seto Y."/>
            <person name="Wang Y."/>
            <person name="Wakatake T."/>
            <person name="Sakakibara H."/>
            <person name="Demura T."/>
            <person name="Yamaguchi S."/>
            <person name="Yoneyama K."/>
            <person name="Manabe R.I."/>
            <person name="Nelson D.C."/>
            <person name="Schulman A.H."/>
            <person name="Timko M.P."/>
            <person name="dePamphilis C.W."/>
            <person name="Choi D."/>
            <person name="Shirasu K."/>
        </authorList>
    </citation>
    <scope>NUCLEOTIDE SEQUENCE [LARGE SCALE GENOMIC DNA]</scope>
    <source>
        <strain evidence="3">cv. UVA1</strain>
    </source>
</reference>
<evidence type="ECO:0000313" key="2">
    <source>
        <dbReference type="EMBL" id="GER30551.1"/>
    </source>
</evidence>
<accession>A0A5A7PCQ7</accession>
<proteinExistence type="predicted"/>
<dbReference type="Proteomes" id="UP000325081">
    <property type="component" value="Unassembled WGS sequence"/>
</dbReference>
<name>A0A5A7PCQ7_STRAF</name>
<protein>
    <submittedName>
        <fullName evidence="2">Glyoxylate reductase</fullName>
    </submittedName>
</protein>
<feature type="compositionally biased region" description="Polar residues" evidence="1">
    <location>
        <begin position="27"/>
        <end position="36"/>
    </location>
</feature>
<gene>
    <name evidence="2" type="ORF">STAS_06498</name>
</gene>
<sequence length="101" mass="11173">MTTSTSPPAPRSRDRRRRTPTLITGRITPSGSLVRSESLPDQNFRRVALGGNLEEGKIVRVKFGANIDEKALVVFLMEGEIAGVDLDVCMLKPHVPKEMTR</sequence>
<comment type="caution">
    <text evidence="2">The sequence shown here is derived from an EMBL/GenBank/DDBJ whole genome shotgun (WGS) entry which is preliminary data.</text>
</comment>
<feature type="region of interest" description="Disordered" evidence="1">
    <location>
        <begin position="1"/>
        <end position="36"/>
    </location>
</feature>
<dbReference type="EMBL" id="BKCP01004361">
    <property type="protein sequence ID" value="GER30551.1"/>
    <property type="molecule type" value="Genomic_DNA"/>
</dbReference>
<organism evidence="2 3">
    <name type="scientific">Striga asiatica</name>
    <name type="common">Asiatic witchweed</name>
    <name type="synonym">Buchnera asiatica</name>
    <dbReference type="NCBI Taxonomy" id="4170"/>
    <lineage>
        <taxon>Eukaryota</taxon>
        <taxon>Viridiplantae</taxon>
        <taxon>Streptophyta</taxon>
        <taxon>Embryophyta</taxon>
        <taxon>Tracheophyta</taxon>
        <taxon>Spermatophyta</taxon>
        <taxon>Magnoliopsida</taxon>
        <taxon>eudicotyledons</taxon>
        <taxon>Gunneridae</taxon>
        <taxon>Pentapetalae</taxon>
        <taxon>asterids</taxon>
        <taxon>lamiids</taxon>
        <taxon>Lamiales</taxon>
        <taxon>Orobanchaceae</taxon>
        <taxon>Buchnereae</taxon>
        <taxon>Striga</taxon>
    </lineage>
</organism>
<keyword evidence="3" id="KW-1185">Reference proteome</keyword>